<organism evidence="2">
    <name type="scientific">freshwater metagenome</name>
    <dbReference type="NCBI Taxonomy" id="449393"/>
    <lineage>
        <taxon>unclassified sequences</taxon>
        <taxon>metagenomes</taxon>
        <taxon>ecological metagenomes</taxon>
    </lineage>
</organism>
<accession>A0A6J7RW02</accession>
<sequence length="121" mass="12868">MGAPPFRHSVKRGTHRRGDGSASRIDSPHTAFRAAVSDAGREHGHGAYTGTIAEKLSFVLVEASGDRKARRYIAVGTRPGDLDGDAVSARDDVTLLADDKWGPALCIADADGWTFFGWAST</sequence>
<evidence type="ECO:0000313" key="2">
    <source>
        <dbReference type="EMBL" id="CAB5033084.1"/>
    </source>
</evidence>
<gene>
    <name evidence="2" type="ORF">UFOPK4112_01893</name>
</gene>
<protein>
    <submittedName>
        <fullName evidence="2">Unannotated protein</fullName>
    </submittedName>
</protein>
<feature type="region of interest" description="Disordered" evidence="1">
    <location>
        <begin position="1"/>
        <end position="28"/>
    </location>
</feature>
<dbReference type="EMBL" id="CAFBPM010000040">
    <property type="protein sequence ID" value="CAB5033084.1"/>
    <property type="molecule type" value="Genomic_DNA"/>
</dbReference>
<proteinExistence type="predicted"/>
<name>A0A6J7RW02_9ZZZZ</name>
<evidence type="ECO:0000256" key="1">
    <source>
        <dbReference type="SAM" id="MobiDB-lite"/>
    </source>
</evidence>
<dbReference type="AlphaFoldDB" id="A0A6J7RW02"/>
<reference evidence="2" key="1">
    <citation type="submission" date="2020-05" db="EMBL/GenBank/DDBJ databases">
        <authorList>
            <person name="Chiriac C."/>
            <person name="Salcher M."/>
            <person name="Ghai R."/>
            <person name="Kavagutti S V."/>
        </authorList>
    </citation>
    <scope>NUCLEOTIDE SEQUENCE</scope>
</reference>